<dbReference type="InterPro" id="IPR046348">
    <property type="entry name" value="SIS_dom_sf"/>
</dbReference>
<evidence type="ECO:0000313" key="2">
    <source>
        <dbReference type="EMBL" id="AZU98604.1"/>
    </source>
</evidence>
<evidence type="ECO:0000259" key="1">
    <source>
        <dbReference type="PROSITE" id="PS51464"/>
    </source>
</evidence>
<organism evidence="2 3">
    <name type="scientific">Acinetobacter phage AbTZA1</name>
    <dbReference type="NCBI Taxonomy" id="2500827"/>
    <lineage>
        <taxon>Viruses</taxon>
        <taxon>Duplodnaviria</taxon>
        <taxon>Heunggongvirae</taxon>
        <taxon>Uroviricota</taxon>
        <taxon>Caudoviricetes</taxon>
        <taxon>Pantevenvirales</taxon>
        <taxon>Straboviridae</taxon>
        <taxon>Twarogvirinae</taxon>
        <taxon>Hadassahvirus</taxon>
        <taxon>Hadassahvirus azbtza1</taxon>
    </lineage>
</organism>
<keyword evidence="3" id="KW-1185">Reference proteome</keyword>
<dbReference type="GO" id="GO:1901135">
    <property type="term" value="P:carbohydrate derivative metabolic process"/>
    <property type="evidence" value="ECO:0007669"/>
    <property type="project" value="InterPro"/>
</dbReference>
<reference evidence="2 3" key="1">
    <citation type="submission" date="2018-12" db="EMBL/GenBank/DDBJ databases">
        <title>Successful treatment of antibiotic resistant microbial bone infection with bacteriophages.</title>
        <authorList>
            <person name="Nir-Paz R."/>
            <person name="Gelman D."/>
            <person name="Khouri A."/>
            <person name="Sisson B.M."/>
            <person name="Fackler J."/>
            <person name="Oren S.A."/>
            <person name="Khalifa L."/>
            <person name="Rimon A."/>
            <person name="Glazer S.C."/>
            <person name="Moses A.E."/>
            <person name="Yoram W."/>
            <person name="Schooley R.T."/>
            <person name="Hazan R."/>
        </authorList>
    </citation>
    <scope>NUCLEOTIDE SEQUENCE [LARGE SCALE GENOMIC DNA]</scope>
</reference>
<dbReference type="KEGG" id="vg:55811376"/>
<dbReference type="Proteomes" id="UP000287416">
    <property type="component" value="Segment"/>
</dbReference>
<dbReference type="RefSeq" id="YP_009882080.1">
    <property type="nucleotide sequence ID" value="NC_049445.1"/>
</dbReference>
<dbReference type="InterPro" id="IPR001347">
    <property type="entry name" value="SIS_dom"/>
</dbReference>
<dbReference type="SUPFAM" id="SSF53697">
    <property type="entry name" value="SIS domain"/>
    <property type="match status" value="1"/>
</dbReference>
<dbReference type="GeneID" id="55811376"/>
<accession>A0A3T0IGS5</accession>
<dbReference type="PANTHER" id="PTHR38418:SF2">
    <property type="entry name" value="SUGAR ISOMERASE, KPSF_GUTQ (AFU_ORTHOLOGUE AFUA_6G08860)"/>
    <property type="match status" value="1"/>
</dbReference>
<dbReference type="PROSITE" id="PS51464">
    <property type="entry name" value="SIS"/>
    <property type="match status" value="1"/>
</dbReference>
<dbReference type="PANTHER" id="PTHR38418">
    <property type="entry name" value="SUGAR ISOMERASE, KPSF/GUTQ (AFU_ORTHOLOGUE AFUA_6G08860)"/>
    <property type="match status" value="1"/>
</dbReference>
<protein>
    <recommendedName>
        <fullName evidence="1">SIS domain-containing protein</fullName>
    </recommendedName>
</protein>
<dbReference type="Gene3D" id="3.40.50.10490">
    <property type="entry name" value="Glucose-6-phosphate isomerase like protein, domain 1"/>
    <property type="match status" value="1"/>
</dbReference>
<dbReference type="GO" id="GO:0097367">
    <property type="term" value="F:carbohydrate derivative binding"/>
    <property type="evidence" value="ECO:0007669"/>
    <property type="project" value="InterPro"/>
</dbReference>
<dbReference type="EMBL" id="MK278860">
    <property type="protein sequence ID" value="AZU98604.1"/>
    <property type="molecule type" value="Genomic_DNA"/>
</dbReference>
<feature type="domain" description="SIS" evidence="1">
    <location>
        <begin position="38"/>
        <end position="187"/>
    </location>
</feature>
<sequence>MDNIDLALKVVEDQNDALDYLHTAIAVNGDKYSNMIDILKVVAASNYRQRIMITGVGKNSNLATKASETFASLGIPSMYLNTCHYSHGDAGFIGHDDVVIHVSRSGKTEEMQYMARHLKTIRPNVLQILLHCNSQLTEEQKAPFDIEFGIPGIVECDDNHLAPTTSTTVLLVLLDTIGVILSKHLRFTRENFYSYHPGGSLGAMLKSESK</sequence>
<dbReference type="Pfam" id="PF01380">
    <property type="entry name" value="SIS"/>
    <property type="match status" value="1"/>
</dbReference>
<name>A0A3T0IGS5_9CAUD</name>
<proteinExistence type="predicted"/>
<evidence type="ECO:0000313" key="3">
    <source>
        <dbReference type="Proteomes" id="UP000287416"/>
    </source>
</evidence>